<dbReference type="EMBL" id="JAVDXT010000001">
    <property type="protein sequence ID" value="MDR7375397.1"/>
    <property type="molecule type" value="Genomic_DNA"/>
</dbReference>
<comment type="caution">
    <text evidence="2">The sequence shown here is derived from an EMBL/GenBank/DDBJ whole genome shotgun (WGS) entry which is preliminary data.</text>
</comment>
<proteinExistence type="predicted"/>
<dbReference type="SMART" id="SM00986">
    <property type="entry name" value="UDG"/>
    <property type="match status" value="1"/>
</dbReference>
<protein>
    <submittedName>
        <fullName evidence="2">Hypoxanthine-DNA glycosylase</fullName>
    </submittedName>
</protein>
<dbReference type="Gene3D" id="3.40.470.10">
    <property type="entry name" value="Uracil-DNA glycosylase-like domain"/>
    <property type="match status" value="1"/>
</dbReference>
<dbReference type="RefSeq" id="WP_310369588.1">
    <property type="nucleotide sequence ID" value="NZ_JAVDXT010000001.1"/>
</dbReference>
<dbReference type="InterPro" id="IPR005122">
    <property type="entry name" value="Uracil-DNA_glycosylase-like"/>
</dbReference>
<keyword evidence="3" id="KW-1185">Reference proteome</keyword>
<dbReference type="Pfam" id="PF03167">
    <property type="entry name" value="UDG"/>
    <property type="match status" value="1"/>
</dbReference>
<gene>
    <name evidence="2" type="ORF">J2X19_000055</name>
</gene>
<evidence type="ECO:0000259" key="1">
    <source>
        <dbReference type="SMART" id="SM00986"/>
    </source>
</evidence>
<dbReference type="InterPro" id="IPR026353">
    <property type="entry name" value="Hypoxan-DNA_Glyclase"/>
</dbReference>
<name>A0ABU2C232_9BURK</name>
<dbReference type="CDD" id="cd10032">
    <property type="entry name" value="UDG-F6_HDG"/>
    <property type="match status" value="1"/>
</dbReference>
<sequence length="167" mass="18311">MTRLVGLPPLVSADTRLVVLGSFPGAASLAAQQYYGHKQNQFWRILSAIYAADADTICASSYAFRSNWMLSKGVGLWDVYASCEREGSLDAQIRKAEVNDFVALRQRCPGLQAVAHNGAESFRHAGQLAELGLPTVRLPSTSPANASWSFARKLAAWREVFEQYGMI</sequence>
<dbReference type="SMART" id="SM00987">
    <property type="entry name" value="UreE_C"/>
    <property type="match status" value="1"/>
</dbReference>
<dbReference type="SUPFAM" id="SSF52141">
    <property type="entry name" value="Uracil-DNA glycosylase-like"/>
    <property type="match status" value="1"/>
</dbReference>
<feature type="domain" description="Uracil-DNA glycosylase-like" evidence="1">
    <location>
        <begin position="8"/>
        <end position="161"/>
    </location>
</feature>
<reference evidence="2 3" key="1">
    <citation type="submission" date="2023-07" db="EMBL/GenBank/DDBJ databases">
        <title>Sorghum-associated microbial communities from plants grown in Nebraska, USA.</title>
        <authorList>
            <person name="Schachtman D."/>
        </authorList>
    </citation>
    <scope>NUCLEOTIDE SEQUENCE [LARGE SCALE GENOMIC DNA]</scope>
    <source>
        <strain evidence="2 3">BE313</strain>
    </source>
</reference>
<dbReference type="NCBIfam" id="TIGR04274">
    <property type="entry name" value="hypoxanDNAglyco"/>
    <property type="match status" value="1"/>
</dbReference>
<evidence type="ECO:0000313" key="2">
    <source>
        <dbReference type="EMBL" id="MDR7375397.1"/>
    </source>
</evidence>
<evidence type="ECO:0000313" key="3">
    <source>
        <dbReference type="Proteomes" id="UP001180487"/>
    </source>
</evidence>
<dbReference type="Proteomes" id="UP001180487">
    <property type="component" value="Unassembled WGS sequence"/>
</dbReference>
<dbReference type="InterPro" id="IPR036895">
    <property type="entry name" value="Uracil-DNA_glycosylase-like_sf"/>
</dbReference>
<accession>A0ABU2C232</accession>
<organism evidence="2 3">
    <name type="scientific">Rhodoferax ferrireducens</name>
    <dbReference type="NCBI Taxonomy" id="192843"/>
    <lineage>
        <taxon>Bacteria</taxon>
        <taxon>Pseudomonadati</taxon>
        <taxon>Pseudomonadota</taxon>
        <taxon>Betaproteobacteria</taxon>
        <taxon>Burkholderiales</taxon>
        <taxon>Comamonadaceae</taxon>
        <taxon>Rhodoferax</taxon>
    </lineage>
</organism>